<comment type="caution">
    <text evidence="8">The sequence shown here is derived from an EMBL/GenBank/DDBJ whole genome shotgun (WGS) entry which is preliminary data.</text>
</comment>
<gene>
    <name evidence="8" type="primary">soxX</name>
    <name evidence="8" type="ORF">H8792_007710</name>
</gene>
<dbReference type="Pfam" id="PF00034">
    <property type="entry name" value="Cytochrom_C"/>
    <property type="match status" value="1"/>
</dbReference>
<dbReference type="Proteomes" id="UP001193680">
    <property type="component" value="Unassembled WGS sequence"/>
</dbReference>
<evidence type="ECO:0000256" key="3">
    <source>
        <dbReference type="ARBA" id="ARBA00023004"/>
    </source>
</evidence>
<dbReference type="Gene3D" id="1.10.760.10">
    <property type="entry name" value="Cytochrome c-like domain"/>
    <property type="match status" value="1"/>
</dbReference>
<dbReference type="InterPro" id="IPR030999">
    <property type="entry name" value="Thiosulf_SoxX"/>
</dbReference>
<keyword evidence="2 4" id="KW-0479">Metal-binding</keyword>
<organism evidence="8 9">
    <name type="scientific">Thiomicrorhabdus heinhorstiae</name>
    <dbReference type="NCBI Taxonomy" id="2748010"/>
    <lineage>
        <taxon>Bacteria</taxon>
        <taxon>Pseudomonadati</taxon>
        <taxon>Pseudomonadota</taxon>
        <taxon>Gammaproteobacteria</taxon>
        <taxon>Thiotrichales</taxon>
        <taxon>Piscirickettsiaceae</taxon>
        <taxon>Thiomicrorhabdus</taxon>
    </lineage>
</organism>
<evidence type="ECO:0000256" key="4">
    <source>
        <dbReference type="PROSITE-ProRule" id="PRU00433"/>
    </source>
</evidence>
<evidence type="ECO:0000256" key="6">
    <source>
        <dbReference type="SAM" id="SignalP"/>
    </source>
</evidence>
<reference evidence="8 9" key="1">
    <citation type="submission" date="2020-06" db="EMBL/GenBank/DDBJ databases">
        <authorList>
            <person name="Scott K."/>
        </authorList>
    </citation>
    <scope>NUCLEOTIDE SEQUENCE [LARGE SCALE GENOMIC DNA]</scope>
    <source>
        <strain evidence="8 9">HH1</strain>
    </source>
</reference>
<sequence length="234" mass="25570">MINQIRISGYLLAACASLTVTMAHAVDDSKDRGKSVSDAEFMQAVKESFLTENPNDFKRFQDPTLTTCNQTQDQPSPKQASEILQRERSSIQLPKNGQYMGDWKQGKIWVEGAHGGRIGFPGFADADHPSKPNGANCYACHAVDPNFPQNGNMGPSLTNYGKLRGQGAAIVKYTYEKIYNAKSFVPCSLMPRYGAGEGHLLTAEQVADITAFLLHPDSPVNNPKQETVAEAAHH</sequence>
<keyword evidence="1 4" id="KW-0349">Heme</keyword>
<dbReference type="RefSeq" id="WP_185978366.1">
    <property type="nucleotide sequence ID" value="NZ_JACBGI020000013.1"/>
</dbReference>
<reference evidence="8 9" key="2">
    <citation type="submission" date="2020-11" db="EMBL/GenBank/DDBJ databases">
        <title>Sulfur oxidizing isolate from Hospital Hole Sinkhole.</title>
        <authorList>
            <person name="Scott K.M."/>
        </authorList>
    </citation>
    <scope>NUCLEOTIDE SEQUENCE [LARGE SCALE GENOMIC DNA]</scope>
    <source>
        <strain evidence="8 9">HH1</strain>
    </source>
</reference>
<dbReference type="EMBL" id="JACBGI020000013">
    <property type="protein sequence ID" value="MBF6058224.1"/>
    <property type="molecule type" value="Genomic_DNA"/>
</dbReference>
<dbReference type="InterPro" id="IPR036909">
    <property type="entry name" value="Cyt_c-like_dom_sf"/>
</dbReference>
<feature type="region of interest" description="Disordered" evidence="5">
    <location>
        <begin position="60"/>
        <end position="82"/>
    </location>
</feature>
<keyword evidence="6" id="KW-0732">Signal</keyword>
<dbReference type="PROSITE" id="PS51007">
    <property type="entry name" value="CYTC"/>
    <property type="match status" value="1"/>
</dbReference>
<protein>
    <submittedName>
        <fullName evidence="8">Sulfur oxidation c-type cytochrome SoxX</fullName>
    </submittedName>
</protein>
<evidence type="ECO:0000259" key="7">
    <source>
        <dbReference type="PROSITE" id="PS51007"/>
    </source>
</evidence>
<name>A0ABS0BXU2_9GAMM</name>
<evidence type="ECO:0000256" key="2">
    <source>
        <dbReference type="ARBA" id="ARBA00022723"/>
    </source>
</evidence>
<feature type="compositionally biased region" description="Polar residues" evidence="5">
    <location>
        <begin position="63"/>
        <end position="79"/>
    </location>
</feature>
<feature type="signal peptide" evidence="6">
    <location>
        <begin position="1"/>
        <end position="25"/>
    </location>
</feature>
<dbReference type="NCBIfam" id="TIGR04485">
    <property type="entry name" value="thiosulf_SoxX"/>
    <property type="match status" value="1"/>
</dbReference>
<dbReference type="InterPro" id="IPR009056">
    <property type="entry name" value="Cyt_c-like_dom"/>
</dbReference>
<feature type="domain" description="Cytochrome c" evidence="7">
    <location>
        <begin position="111"/>
        <end position="217"/>
    </location>
</feature>
<evidence type="ECO:0000256" key="1">
    <source>
        <dbReference type="ARBA" id="ARBA00022617"/>
    </source>
</evidence>
<keyword evidence="3 4" id="KW-0408">Iron</keyword>
<evidence type="ECO:0000256" key="5">
    <source>
        <dbReference type="SAM" id="MobiDB-lite"/>
    </source>
</evidence>
<evidence type="ECO:0000313" key="8">
    <source>
        <dbReference type="EMBL" id="MBF6058224.1"/>
    </source>
</evidence>
<dbReference type="SUPFAM" id="SSF46626">
    <property type="entry name" value="Cytochrome c"/>
    <property type="match status" value="1"/>
</dbReference>
<feature type="chain" id="PRO_5045835396" evidence="6">
    <location>
        <begin position="26"/>
        <end position="234"/>
    </location>
</feature>
<evidence type="ECO:0000313" key="9">
    <source>
        <dbReference type="Proteomes" id="UP001193680"/>
    </source>
</evidence>
<accession>A0ABS0BXU2</accession>
<proteinExistence type="predicted"/>
<keyword evidence="9" id="KW-1185">Reference proteome</keyword>